<dbReference type="OrthoDB" id="9811865at2"/>
<dbReference type="Gene3D" id="3.40.50.12580">
    <property type="match status" value="1"/>
</dbReference>
<keyword evidence="1" id="KW-1133">Transmembrane helix</keyword>
<gene>
    <name evidence="2" type="ORF">FD20_GL001137</name>
</gene>
<dbReference type="Proteomes" id="UP000051155">
    <property type="component" value="Unassembled WGS sequence"/>
</dbReference>
<dbReference type="InterPro" id="IPR051612">
    <property type="entry name" value="Teichoic_Acid_Biosynth"/>
</dbReference>
<accession>A0A0R1Q3E7</accession>
<protein>
    <recommendedName>
        <fullName evidence="4">CDP-glycerol poly(Glycerophosphate) glycerophosphotransferase</fullName>
    </recommendedName>
</protein>
<name>A0A0R1Q3E7_9LACO</name>
<proteinExistence type="predicted"/>
<dbReference type="GO" id="GO:0047355">
    <property type="term" value="F:CDP-glycerol glycerophosphotransferase activity"/>
    <property type="evidence" value="ECO:0007669"/>
    <property type="project" value="InterPro"/>
</dbReference>
<feature type="transmembrane region" description="Helical" evidence="1">
    <location>
        <begin position="21"/>
        <end position="40"/>
    </location>
</feature>
<sequence length="392" mass="46588">MSFKRNCAKNSKEDIFNKNKKIKYIFPMLIGFFLSTFFRLRKKKKIILIGGNLGEKFDDNSKYMYSFLQVKKTYDVYWCQKCKNKLDQSIDNFLIIGSVKSYVLYFMSDIVYFTHSISTDICPVAARVTFFQPFKVYLSHGVEGLKKRMDTKLEFADFYPCTNMFEYELKNKEWGIAKCKLSVTGIARYDGLYNKIKVNNEKMSKILYMPTWREWDYGLSVEEFCRTESFKNLKQVCENVELKKYLEKTGMKLVVRLHPFVSAYLEQLKLYFSLDNIILNNDDIGDLVESCDALITDYSSISWDFLYLRKPVLFFQYDLGKYLEKRGSYLKIPDQLFGPKAFSVKELVKNIETINELNYSAEDSYRSDFFEFFDNQNCRRIFEMTRSKEREK</sequence>
<comment type="caution">
    <text evidence="2">The sequence shown here is derived from an EMBL/GenBank/DDBJ whole genome shotgun (WGS) entry which is preliminary data.</text>
</comment>
<evidence type="ECO:0000256" key="1">
    <source>
        <dbReference type="SAM" id="Phobius"/>
    </source>
</evidence>
<dbReference type="SUPFAM" id="SSF53756">
    <property type="entry name" value="UDP-Glycosyltransferase/glycogen phosphorylase"/>
    <property type="match status" value="1"/>
</dbReference>
<dbReference type="InterPro" id="IPR007554">
    <property type="entry name" value="Glycerophosphate_synth"/>
</dbReference>
<dbReference type="InterPro" id="IPR043148">
    <property type="entry name" value="TagF_C"/>
</dbReference>
<dbReference type="EMBL" id="AZEG01000023">
    <property type="protein sequence ID" value="KRL36674.1"/>
    <property type="molecule type" value="Genomic_DNA"/>
</dbReference>
<evidence type="ECO:0000313" key="3">
    <source>
        <dbReference type="Proteomes" id="UP000051155"/>
    </source>
</evidence>
<evidence type="ECO:0000313" key="2">
    <source>
        <dbReference type="EMBL" id="KRL36674.1"/>
    </source>
</evidence>
<keyword evidence="3" id="KW-1185">Reference proteome</keyword>
<dbReference type="Pfam" id="PF04464">
    <property type="entry name" value="Glyphos_transf"/>
    <property type="match status" value="1"/>
</dbReference>
<reference evidence="2 3" key="1">
    <citation type="journal article" date="2015" name="Genome Announc.">
        <title>Expanding the biotechnology potential of lactobacilli through comparative genomics of 213 strains and associated genera.</title>
        <authorList>
            <person name="Sun Z."/>
            <person name="Harris H.M."/>
            <person name="McCann A."/>
            <person name="Guo C."/>
            <person name="Argimon S."/>
            <person name="Zhang W."/>
            <person name="Yang X."/>
            <person name="Jeffery I.B."/>
            <person name="Cooney J.C."/>
            <person name="Kagawa T.F."/>
            <person name="Liu W."/>
            <person name="Song Y."/>
            <person name="Salvetti E."/>
            <person name="Wrobel A."/>
            <person name="Rasinkangas P."/>
            <person name="Parkhill J."/>
            <person name="Rea M.C."/>
            <person name="O'Sullivan O."/>
            <person name="Ritari J."/>
            <person name="Douillard F.P."/>
            <person name="Paul Ross R."/>
            <person name="Yang R."/>
            <person name="Briner A.E."/>
            <person name="Felis G.E."/>
            <person name="de Vos W.M."/>
            <person name="Barrangou R."/>
            <person name="Klaenhammer T.R."/>
            <person name="Caufield P.W."/>
            <person name="Cui Y."/>
            <person name="Zhang H."/>
            <person name="O'Toole P.W."/>
        </authorList>
    </citation>
    <scope>NUCLEOTIDE SEQUENCE [LARGE SCALE GENOMIC DNA]</scope>
    <source>
        <strain evidence="2 3">DSM 19971</strain>
    </source>
</reference>
<dbReference type="STRING" id="1423812.FD20_GL001137"/>
<organism evidence="2 3">
    <name type="scientific">Liquorilactobacillus uvarum DSM 19971</name>
    <dbReference type="NCBI Taxonomy" id="1423812"/>
    <lineage>
        <taxon>Bacteria</taxon>
        <taxon>Bacillati</taxon>
        <taxon>Bacillota</taxon>
        <taxon>Bacilli</taxon>
        <taxon>Lactobacillales</taxon>
        <taxon>Lactobacillaceae</taxon>
        <taxon>Liquorilactobacillus</taxon>
    </lineage>
</organism>
<dbReference type="AlphaFoldDB" id="A0A0R1Q3E7"/>
<evidence type="ECO:0008006" key="4">
    <source>
        <dbReference type="Google" id="ProtNLM"/>
    </source>
</evidence>
<dbReference type="PANTHER" id="PTHR37316:SF3">
    <property type="entry name" value="TEICHOIC ACID GLYCEROL-PHOSPHATE TRANSFERASE"/>
    <property type="match status" value="1"/>
</dbReference>
<dbReference type="RefSeq" id="WP_057738099.1">
    <property type="nucleotide sequence ID" value="NZ_AZEG01000023.1"/>
</dbReference>
<dbReference type="GO" id="GO:0016020">
    <property type="term" value="C:membrane"/>
    <property type="evidence" value="ECO:0007669"/>
    <property type="project" value="InterPro"/>
</dbReference>
<keyword evidence="1" id="KW-0812">Transmembrane</keyword>
<keyword evidence="1" id="KW-0472">Membrane</keyword>
<dbReference type="PATRIC" id="fig|1423812.3.peg.1211"/>
<dbReference type="PANTHER" id="PTHR37316">
    <property type="entry name" value="TEICHOIC ACID GLYCEROL-PHOSPHATE PRIMASE"/>
    <property type="match status" value="1"/>
</dbReference>